<evidence type="ECO:0000259" key="3">
    <source>
        <dbReference type="Pfam" id="PF12089"/>
    </source>
</evidence>
<proteinExistence type="predicted"/>
<keyword evidence="2" id="KW-0812">Transmembrane</keyword>
<gene>
    <name evidence="4" type="ORF">HNR06_002314</name>
</gene>
<dbReference type="InterPro" id="IPR021949">
    <property type="entry name" value="DUF3566_TM"/>
</dbReference>
<feature type="compositionally biased region" description="Basic and acidic residues" evidence="1">
    <location>
        <begin position="48"/>
        <end position="67"/>
    </location>
</feature>
<evidence type="ECO:0000313" key="4">
    <source>
        <dbReference type="EMBL" id="NYH52725.1"/>
    </source>
</evidence>
<comment type="caution">
    <text evidence="4">The sequence shown here is derived from an EMBL/GenBank/DDBJ whole genome shotgun (WGS) entry which is preliminary data.</text>
</comment>
<feature type="compositionally biased region" description="Polar residues" evidence="1">
    <location>
        <begin position="1"/>
        <end position="12"/>
    </location>
</feature>
<reference evidence="4 5" key="1">
    <citation type="submission" date="2020-07" db="EMBL/GenBank/DDBJ databases">
        <title>Sequencing the genomes of 1000 actinobacteria strains.</title>
        <authorList>
            <person name="Klenk H.-P."/>
        </authorList>
    </citation>
    <scope>NUCLEOTIDE SEQUENCE [LARGE SCALE GENOMIC DNA]</scope>
    <source>
        <strain evidence="4 5">DSM 45278</strain>
    </source>
</reference>
<feature type="transmembrane region" description="Helical" evidence="2">
    <location>
        <begin position="292"/>
        <end position="318"/>
    </location>
</feature>
<accession>A0A7Z0BK34</accession>
<evidence type="ECO:0000256" key="2">
    <source>
        <dbReference type="SAM" id="Phobius"/>
    </source>
</evidence>
<feature type="region of interest" description="Disordered" evidence="1">
    <location>
        <begin position="153"/>
        <end position="207"/>
    </location>
</feature>
<organism evidence="4 5">
    <name type="scientific">Nocardiopsis sinuspersici</name>
    <dbReference type="NCBI Taxonomy" id="501010"/>
    <lineage>
        <taxon>Bacteria</taxon>
        <taxon>Bacillati</taxon>
        <taxon>Actinomycetota</taxon>
        <taxon>Actinomycetes</taxon>
        <taxon>Streptosporangiales</taxon>
        <taxon>Nocardiopsidaceae</taxon>
        <taxon>Nocardiopsis</taxon>
    </lineage>
</organism>
<feature type="compositionally biased region" description="Low complexity" evidence="1">
    <location>
        <begin position="73"/>
        <end position="90"/>
    </location>
</feature>
<evidence type="ECO:0000313" key="5">
    <source>
        <dbReference type="Proteomes" id="UP000584931"/>
    </source>
</evidence>
<evidence type="ECO:0000256" key="1">
    <source>
        <dbReference type="SAM" id="MobiDB-lite"/>
    </source>
</evidence>
<dbReference type="AlphaFoldDB" id="A0A7Z0BK34"/>
<feature type="transmembrane region" description="Helical" evidence="2">
    <location>
        <begin position="230"/>
        <end position="259"/>
    </location>
</feature>
<protein>
    <recommendedName>
        <fullName evidence="3">DUF3566 domain-containing protein</fullName>
    </recommendedName>
</protein>
<keyword evidence="2" id="KW-1133">Transmembrane helix</keyword>
<feature type="compositionally biased region" description="Basic and acidic residues" evidence="1">
    <location>
        <begin position="96"/>
        <end position="118"/>
    </location>
</feature>
<feature type="compositionally biased region" description="Low complexity" evidence="1">
    <location>
        <begin position="188"/>
        <end position="206"/>
    </location>
</feature>
<name>A0A7Z0BK34_9ACTN</name>
<dbReference type="Proteomes" id="UP000584931">
    <property type="component" value="Unassembled WGS sequence"/>
</dbReference>
<feature type="domain" description="DUF3566" evidence="3">
    <location>
        <begin position="213"/>
        <end position="334"/>
    </location>
</feature>
<feature type="compositionally biased region" description="Low complexity" evidence="1">
    <location>
        <begin position="119"/>
        <end position="141"/>
    </location>
</feature>
<sequence length="336" mass="33538">MSDNQRNTTTNESDPDTAGAVGSGDVETAEKDTVEAGATVTTEVDDASDQKGTTEAEKASTESEKDSGGAGQASGEESTTESAKASTESGRAATGSEKDLGGAEKDSTGSGKDSDEAGKAATGSEKGSGKAAKASSGSGKGFGKVVKAFGGSGKDSGGESVADEADKKSSVPVGSAVAEDRAEAGGTPVSESKSAVPESSSGPSAVKASLSSRKAHLTVSRVEPWSVMKFSFVVSLVCFIILFVAVAVIYATLSMLGVFDQLTSMMNALLEGDGSEDELGLNPAAWFSPGRVLGYTGVVGALNIVLITALSTVGAMLYNLVADLVGGVDVTLSEAE</sequence>
<dbReference type="EMBL" id="JACCHL010000001">
    <property type="protein sequence ID" value="NYH52725.1"/>
    <property type="molecule type" value="Genomic_DNA"/>
</dbReference>
<dbReference type="Pfam" id="PF12089">
    <property type="entry name" value="DUF3566"/>
    <property type="match status" value="1"/>
</dbReference>
<keyword evidence="2" id="KW-0472">Membrane</keyword>
<feature type="region of interest" description="Disordered" evidence="1">
    <location>
        <begin position="1"/>
        <end position="141"/>
    </location>
</feature>